<evidence type="ECO:0000313" key="3">
    <source>
        <dbReference type="EMBL" id="KAJ7389312.1"/>
    </source>
</evidence>
<feature type="domain" description="SWIM-type" evidence="2">
    <location>
        <begin position="102"/>
        <end position="138"/>
    </location>
</feature>
<dbReference type="GO" id="GO:0031462">
    <property type="term" value="C:Cul2-RING ubiquitin ligase complex"/>
    <property type="evidence" value="ECO:0007669"/>
    <property type="project" value="TreeGrafter"/>
</dbReference>
<reference evidence="3" key="1">
    <citation type="submission" date="2023-01" db="EMBL/GenBank/DDBJ databases">
        <title>Genome assembly of the deep-sea coral Lophelia pertusa.</title>
        <authorList>
            <person name="Herrera S."/>
            <person name="Cordes E."/>
        </authorList>
    </citation>
    <scope>NUCLEOTIDE SEQUENCE</scope>
    <source>
        <strain evidence="3">USNM1676648</strain>
        <tissue evidence="3">Polyp</tissue>
    </source>
</reference>
<keyword evidence="1" id="KW-0862">Zinc</keyword>
<keyword evidence="1" id="KW-0863">Zinc-finger</keyword>
<name>A0A9W9ZX16_9CNID</name>
<dbReference type="PROSITE" id="PS50966">
    <property type="entry name" value="ZF_SWIM"/>
    <property type="match status" value="1"/>
</dbReference>
<dbReference type="Proteomes" id="UP001163046">
    <property type="component" value="Unassembled WGS sequence"/>
</dbReference>
<dbReference type="PANTHER" id="PTHR22619">
    <property type="entry name" value="ZINC FINGER SWIM DOMAIN CONTAINING PROTEIN 4, 5, 6"/>
    <property type="match status" value="1"/>
</dbReference>
<comment type="caution">
    <text evidence="3">The sequence shown here is derived from an EMBL/GenBank/DDBJ whole genome shotgun (WGS) entry which is preliminary data.</text>
</comment>
<gene>
    <name evidence="3" type="ORF">OS493_032166</name>
</gene>
<dbReference type="InterPro" id="IPR007527">
    <property type="entry name" value="Znf_SWIM"/>
</dbReference>
<dbReference type="OrthoDB" id="10013584at2759"/>
<sequence>MDDDSVDDHYFDDEDYYYSSGEDDYSGLVLARPRIRTKKQRQRSTDRDRLYAKFTSVDYYSAKRMLENGHVEDMNQIGFRLSASVQDERIRCTGRSNDSGKYYVTVHFDRGKITSAHCSCELSTNWCAHVVATCLARIKNKDTVTVHMPVSDSLSSLDREQLLKFAQYLLCEHQNERVVETAQQLLGKLLSRQQRDQQEDINMIAGAPDPTAGPGLDEEAHWFVCKSGFKSRCDSLMYESQADLGFVMYNDKDNDRGSSINELLGKELPSTSTC</sequence>
<keyword evidence="4" id="KW-1185">Reference proteome</keyword>
<dbReference type="GO" id="GO:0008270">
    <property type="term" value="F:zinc ion binding"/>
    <property type="evidence" value="ECO:0007669"/>
    <property type="project" value="UniProtKB-KW"/>
</dbReference>
<dbReference type="AlphaFoldDB" id="A0A9W9ZX16"/>
<evidence type="ECO:0000259" key="2">
    <source>
        <dbReference type="PROSITE" id="PS50966"/>
    </source>
</evidence>
<dbReference type="EMBL" id="MU825435">
    <property type="protein sequence ID" value="KAJ7389312.1"/>
    <property type="molecule type" value="Genomic_DNA"/>
</dbReference>
<proteinExistence type="predicted"/>
<accession>A0A9W9ZX16</accession>
<protein>
    <recommendedName>
        <fullName evidence="2">SWIM-type domain-containing protein</fullName>
    </recommendedName>
</protein>
<keyword evidence="1" id="KW-0479">Metal-binding</keyword>
<dbReference type="PANTHER" id="PTHR22619:SF1">
    <property type="entry name" value="ZINC FINGER SWIM DOMAIN-CONTAINING PROTEIN 8"/>
    <property type="match status" value="1"/>
</dbReference>
<evidence type="ECO:0000256" key="1">
    <source>
        <dbReference type="PROSITE-ProRule" id="PRU00325"/>
    </source>
</evidence>
<evidence type="ECO:0000313" key="4">
    <source>
        <dbReference type="Proteomes" id="UP001163046"/>
    </source>
</evidence>
<organism evidence="3 4">
    <name type="scientific">Desmophyllum pertusum</name>
    <dbReference type="NCBI Taxonomy" id="174260"/>
    <lineage>
        <taxon>Eukaryota</taxon>
        <taxon>Metazoa</taxon>
        <taxon>Cnidaria</taxon>
        <taxon>Anthozoa</taxon>
        <taxon>Hexacorallia</taxon>
        <taxon>Scleractinia</taxon>
        <taxon>Caryophylliina</taxon>
        <taxon>Caryophylliidae</taxon>
        <taxon>Desmophyllum</taxon>
    </lineage>
</organism>